<dbReference type="EMBL" id="BAAAQB010000029">
    <property type="protein sequence ID" value="GAA2135987.1"/>
    <property type="molecule type" value="Genomic_DNA"/>
</dbReference>
<evidence type="ECO:0000313" key="2">
    <source>
        <dbReference type="EMBL" id="GAA2135987.1"/>
    </source>
</evidence>
<name>A0ABP5KQS5_9MICC</name>
<organism evidence="2 3">
    <name type="scientific">Arthrobacter humicola</name>
    <dbReference type="NCBI Taxonomy" id="409291"/>
    <lineage>
        <taxon>Bacteria</taxon>
        <taxon>Bacillati</taxon>
        <taxon>Actinomycetota</taxon>
        <taxon>Actinomycetes</taxon>
        <taxon>Micrococcales</taxon>
        <taxon>Micrococcaceae</taxon>
        <taxon>Arthrobacter</taxon>
    </lineage>
</organism>
<comment type="similarity">
    <text evidence="1">Belongs to the ROK (NagC/XylR) family.</text>
</comment>
<dbReference type="InterPro" id="IPR043129">
    <property type="entry name" value="ATPase_NBD"/>
</dbReference>
<dbReference type="SUPFAM" id="SSF46785">
    <property type="entry name" value="Winged helix' DNA-binding domain"/>
    <property type="match status" value="1"/>
</dbReference>
<dbReference type="Proteomes" id="UP001500102">
    <property type="component" value="Unassembled WGS sequence"/>
</dbReference>
<evidence type="ECO:0000256" key="1">
    <source>
        <dbReference type="ARBA" id="ARBA00006479"/>
    </source>
</evidence>
<dbReference type="Pfam" id="PF00480">
    <property type="entry name" value="ROK"/>
    <property type="match status" value="1"/>
</dbReference>
<dbReference type="CDD" id="cd23763">
    <property type="entry name" value="ASKHA_ATPase_ROK"/>
    <property type="match status" value="1"/>
</dbReference>
<dbReference type="Gene3D" id="1.10.10.10">
    <property type="entry name" value="Winged helix-like DNA-binding domain superfamily/Winged helix DNA-binding domain"/>
    <property type="match status" value="1"/>
</dbReference>
<dbReference type="PANTHER" id="PTHR18964">
    <property type="entry name" value="ROK (REPRESSOR, ORF, KINASE) FAMILY"/>
    <property type="match status" value="1"/>
</dbReference>
<dbReference type="Gene3D" id="3.30.420.40">
    <property type="match status" value="3"/>
</dbReference>
<proteinExistence type="inferred from homology"/>
<dbReference type="Pfam" id="PF13412">
    <property type="entry name" value="HTH_24"/>
    <property type="match status" value="1"/>
</dbReference>
<keyword evidence="3" id="KW-1185">Reference proteome</keyword>
<sequence length="379" mass="39738">MTRSPHSLAPAASTPQALATVTDRRFFEHLRRNGPSSRAAIAAAAGLSKPTASEAATRLTEAGLISETGQSAGPRGRTAAIYDIAPGYGHALAVAVATGRAQLRATDLRGSVVGDYQVSSGTPQTRDQLEFALSGLFAEYRRDVSTPCLAAGISQANPVEAAGQAVLSLPNAPFPEGQWNLSERFLGDCRGPVRVDNDVNWAALAERESGAMRGVEDFLMVYVGAGIGASLVMGGEVRRGSHGIAGEIAYLRQNGRTLMERLLDLGITTAGGLSLDMDRYRGLFTEHPDVAAADDFLELLGEAIGNTATLSDPAAVVLSGPLVDCPAFVDRLRVTLVPHLLDPSTLVTVSDLGTEGPLAGALLHARDAAVEGIWAEYRR</sequence>
<protein>
    <submittedName>
        <fullName evidence="2">ROK family transcriptional regulator</fullName>
    </submittedName>
</protein>
<dbReference type="RefSeq" id="WP_344365088.1">
    <property type="nucleotide sequence ID" value="NZ_BAAAQB010000029.1"/>
</dbReference>
<dbReference type="SUPFAM" id="SSF53067">
    <property type="entry name" value="Actin-like ATPase domain"/>
    <property type="match status" value="1"/>
</dbReference>
<reference evidence="3" key="1">
    <citation type="journal article" date="2019" name="Int. J. Syst. Evol. Microbiol.">
        <title>The Global Catalogue of Microorganisms (GCM) 10K type strain sequencing project: providing services to taxonomists for standard genome sequencing and annotation.</title>
        <authorList>
            <consortium name="The Broad Institute Genomics Platform"/>
            <consortium name="The Broad Institute Genome Sequencing Center for Infectious Disease"/>
            <person name="Wu L."/>
            <person name="Ma J."/>
        </authorList>
    </citation>
    <scope>NUCLEOTIDE SEQUENCE [LARGE SCALE GENOMIC DNA]</scope>
    <source>
        <strain evidence="3">JCM 15921</strain>
    </source>
</reference>
<dbReference type="InterPro" id="IPR036388">
    <property type="entry name" value="WH-like_DNA-bd_sf"/>
</dbReference>
<comment type="caution">
    <text evidence="2">The sequence shown here is derived from an EMBL/GenBank/DDBJ whole genome shotgun (WGS) entry which is preliminary data.</text>
</comment>
<gene>
    <name evidence="2" type="ORF">GCM10009825_20690</name>
</gene>
<dbReference type="InterPro" id="IPR036390">
    <property type="entry name" value="WH_DNA-bd_sf"/>
</dbReference>
<accession>A0ABP5KQS5</accession>
<dbReference type="PANTHER" id="PTHR18964:SF149">
    <property type="entry name" value="BIFUNCTIONAL UDP-N-ACETYLGLUCOSAMINE 2-EPIMERASE_N-ACETYLMANNOSAMINE KINASE"/>
    <property type="match status" value="1"/>
</dbReference>
<evidence type="ECO:0000313" key="3">
    <source>
        <dbReference type="Proteomes" id="UP001500102"/>
    </source>
</evidence>
<dbReference type="InterPro" id="IPR000600">
    <property type="entry name" value="ROK"/>
</dbReference>